<evidence type="ECO:0000259" key="2">
    <source>
        <dbReference type="Pfam" id="PF07534"/>
    </source>
</evidence>
<keyword evidence="4" id="KW-1185">Reference proteome</keyword>
<reference evidence="3" key="2">
    <citation type="submission" date="2025-08" db="UniProtKB">
        <authorList>
            <consortium name="Ensembl"/>
        </authorList>
    </citation>
    <scope>IDENTIFICATION</scope>
</reference>
<dbReference type="AlphaFoldDB" id="A0A3B4CG87"/>
<dbReference type="OMA" id="CDVMAIG"/>
<dbReference type="SUPFAM" id="SSF52540">
    <property type="entry name" value="P-loop containing nucleoside triphosphate hydrolases"/>
    <property type="match status" value="1"/>
</dbReference>
<evidence type="ECO:0000313" key="4">
    <source>
        <dbReference type="Proteomes" id="UP001501920"/>
    </source>
</evidence>
<dbReference type="Proteomes" id="UP001501920">
    <property type="component" value="Chromosome 4"/>
</dbReference>
<proteinExistence type="inferred from homology"/>
<organism evidence="3 4">
    <name type="scientific">Pygocentrus nattereri</name>
    <name type="common">Red-bellied piranha</name>
    <dbReference type="NCBI Taxonomy" id="42514"/>
    <lineage>
        <taxon>Eukaryota</taxon>
        <taxon>Metazoa</taxon>
        <taxon>Chordata</taxon>
        <taxon>Craniata</taxon>
        <taxon>Vertebrata</taxon>
        <taxon>Euteleostomi</taxon>
        <taxon>Actinopterygii</taxon>
        <taxon>Neopterygii</taxon>
        <taxon>Teleostei</taxon>
        <taxon>Ostariophysi</taxon>
        <taxon>Characiformes</taxon>
        <taxon>Characoidei</taxon>
        <taxon>Pygocentrus</taxon>
    </lineage>
</organism>
<dbReference type="GeneTree" id="ENSGT00940000165866"/>
<name>A0A3B4CG87_PYGNA</name>
<feature type="domain" description="TLDc" evidence="2">
    <location>
        <begin position="23"/>
        <end position="123"/>
    </location>
</feature>
<evidence type="ECO:0000313" key="3">
    <source>
        <dbReference type="Ensembl" id="ENSPNAP00000010340.2"/>
    </source>
</evidence>
<dbReference type="PANTHER" id="PTHR14241">
    <property type="entry name" value="INTERFERON-INDUCED PROTEIN 44"/>
    <property type="match status" value="1"/>
</dbReference>
<dbReference type="OrthoDB" id="25620at2759"/>
<dbReference type="Gene3D" id="3.40.50.300">
    <property type="entry name" value="P-loop containing nucleotide triphosphate hydrolases"/>
    <property type="match status" value="1"/>
</dbReference>
<accession>A0A3B4CG87</accession>
<comment type="similarity">
    <text evidence="1">Belongs to the IFI44 family.</text>
</comment>
<dbReference type="Ensembl" id="ENSPNAT00000017011.2">
    <property type="protein sequence ID" value="ENSPNAP00000010340.2"/>
    <property type="gene ID" value="ENSPNAG00000015874.2"/>
</dbReference>
<dbReference type="InterPro" id="IPR027417">
    <property type="entry name" value="P-loop_NTPase"/>
</dbReference>
<dbReference type="PANTHER" id="PTHR14241:SF28">
    <property type="entry name" value="INTERFERON-INDUCED PROTEIN 44-LIKE"/>
    <property type="match status" value="1"/>
</dbReference>
<dbReference type="Pfam" id="PF07534">
    <property type="entry name" value="TLD"/>
    <property type="match status" value="1"/>
</dbReference>
<sequence>MASIASSLGDEKEKSLQSLFSQPVRFHLLYKSSHHGAQLSTLLSSFDTSGKFVLVVFLQTGEVRGGFTSRSLKVGRKFDDEEAFVFEVNRRSKRFPALRSAKAVEVHFTDSGQAIGFGQQAGYKGSVFGQPLSSTSSPVAVSFGKLALRWMLVCFRLDVGDLLPSPWREVSWTDWTRQSLRQNFASYKLVLETLPRVRALLLGPVGSGKSSLVNSIRSTIYRHWNFLSLLFSVTQLKSYDIRAEKGGSPSALSLCDVMAIGDEDFAGLSYSDTLDIIKGHVPEGYKFQSDFPINDKINGYRAAPTLKDQIHCVLFVLDAAKVTSYSSSLRTSLRRLHTTVSDLGIPQLILLTHVDQVCCAVKESMMSVYSSRVVQEKAAQLVGLPLSYVLPVKNYISQLSVDLNTDILLLNVVNSILQAVDDTLEDEYPGVITGPLPKEQLLTHRTEFPTL</sequence>
<dbReference type="GO" id="GO:0006955">
    <property type="term" value="P:immune response"/>
    <property type="evidence" value="ECO:0007669"/>
    <property type="project" value="TreeGrafter"/>
</dbReference>
<evidence type="ECO:0000256" key="1">
    <source>
        <dbReference type="ARBA" id="ARBA00009243"/>
    </source>
</evidence>
<protein>
    <recommendedName>
        <fullName evidence="2">TLDc domain-containing protein</fullName>
    </recommendedName>
</protein>
<reference evidence="3" key="3">
    <citation type="submission" date="2025-09" db="UniProtKB">
        <authorList>
            <consortium name="Ensembl"/>
        </authorList>
    </citation>
    <scope>IDENTIFICATION</scope>
</reference>
<reference evidence="3 4" key="1">
    <citation type="submission" date="2020-10" db="EMBL/GenBank/DDBJ databases">
        <title>Pygocentrus nattereri (red-bellied piranha) genome, fPygNat1, primary haplotype.</title>
        <authorList>
            <person name="Myers G."/>
            <person name="Meyer A."/>
            <person name="Karagic N."/>
            <person name="Pippel M."/>
            <person name="Winkler S."/>
            <person name="Tracey A."/>
            <person name="Wood J."/>
            <person name="Formenti G."/>
            <person name="Howe K."/>
            <person name="Fedrigo O."/>
            <person name="Jarvis E.D."/>
        </authorList>
    </citation>
    <scope>NUCLEOTIDE SEQUENCE [LARGE SCALE GENOMIC DNA]</scope>
</reference>
<dbReference type="InterPro" id="IPR006571">
    <property type="entry name" value="TLDc_dom"/>
</dbReference>
<dbReference type="STRING" id="42514.ENSPNAP00000010340"/>